<keyword evidence="3" id="KW-1185">Reference proteome</keyword>
<reference evidence="2" key="1">
    <citation type="submission" date="2020-09" db="EMBL/GenBank/DDBJ databases">
        <title>Brevundimonas sp. LVF2 isolated from a puddle in Goettingen, Germany.</title>
        <authorList>
            <person name="Friedrich I."/>
            <person name="Klassen A."/>
            <person name="Hannes N."/>
            <person name="Schneider D."/>
            <person name="Hertel R."/>
            <person name="Daniel R."/>
        </authorList>
    </citation>
    <scope>NUCLEOTIDE SEQUENCE</scope>
    <source>
        <strain evidence="2">LVF2</strain>
    </source>
</reference>
<sequence length="324" mass="32926">MFKTVVSAVCSLIVLAAGSTALAQNPGSTQVGNGGLYSGARSMSAALVDPRSSTVTQVLPSRLDRQRNRNGVYTQQPTMAQVLATSQSEMNTANVECRVVDASLLGYNAAQQGVYEVSCGSGMGYVVAASSPPAVTDCVTLAGRAEMARAQDPAAPAALVCKLAGNSNITRMVAVYGQQAGVHCAVDQAAMVGTSVAGNAVYEIGCPGAEGYWIEKAASGWITTPCIKVAATGTACRFTTTAELAASAKTWLVGTPASACDVTDVRYMGANGAGSFYETRCGAGDGFVARLDNAMAVQQVYPCAEAATIGGGCKLAATAAADRQ</sequence>
<dbReference type="EMBL" id="CP062222">
    <property type="protein sequence ID" value="QTC90005.1"/>
    <property type="molecule type" value="Genomic_DNA"/>
</dbReference>
<dbReference type="Proteomes" id="UP000663918">
    <property type="component" value="Chromosome"/>
</dbReference>
<name>A0A975BYW6_9CAUL</name>
<keyword evidence="1" id="KW-0732">Signal</keyword>
<evidence type="ECO:0000313" key="2">
    <source>
        <dbReference type="EMBL" id="QTC90005.1"/>
    </source>
</evidence>
<feature type="chain" id="PRO_5038046108" description="Conjugal transfer protein TraN" evidence="1">
    <location>
        <begin position="24"/>
        <end position="324"/>
    </location>
</feature>
<protein>
    <recommendedName>
        <fullName evidence="4">Conjugal transfer protein TraN</fullName>
    </recommendedName>
</protein>
<evidence type="ECO:0000313" key="3">
    <source>
        <dbReference type="Proteomes" id="UP000663918"/>
    </source>
</evidence>
<feature type="signal peptide" evidence="1">
    <location>
        <begin position="1"/>
        <end position="23"/>
    </location>
</feature>
<organism evidence="2 3">
    <name type="scientific">Brevundimonas goettingensis</name>
    <dbReference type="NCBI Taxonomy" id="2774190"/>
    <lineage>
        <taxon>Bacteria</taxon>
        <taxon>Pseudomonadati</taxon>
        <taxon>Pseudomonadota</taxon>
        <taxon>Alphaproteobacteria</taxon>
        <taxon>Caulobacterales</taxon>
        <taxon>Caulobacteraceae</taxon>
        <taxon>Brevundimonas</taxon>
    </lineage>
</organism>
<evidence type="ECO:0000256" key="1">
    <source>
        <dbReference type="SAM" id="SignalP"/>
    </source>
</evidence>
<dbReference type="RefSeq" id="WP_207868420.1">
    <property type="nucleotide sequence ID" value="NZ_CP062222.1"/>
</dbReference>
<proteinExistence type="predicted"/>
<evidence type="ECO:0008006" key="4">
    <source>
        <dbReference type="Google" id="ProtNLM"/>
    </source>
</evidence>
<dbReference type="KEGG" id="bgoe:IFJ75_11960"/>
<dbReference type="AlphaFoldDB" id="A0A975BYW6"/>
<accession>A0A975BYW6</accession>
<gene>
    <name evidence="2" type="ORF">IFJ75_11960</name>
</gene>